<dbReference type="CDD" id="cd15482">
    <property type="entry name" value="Sialidase_non-viral"/>
    <property type="match status" value="1"/>
</dbReference>
<evidence type="ECO:0000259" key="2">
    <source>
        <dbReference type="Pfam" id="PF15902"/>
    </source>
</evidence>
<dbReference type="EMBL" id="UOEW01000118">
    <property type="protein sequence ID" value="VAW35887.1"/>
    <property type="molecule type" value="Genomic_DNA"/>
</dbReference>
<organism evidence="3">
    <name type="scientific">hydrothermal vent metagenome</name>
    <dbReference type="NCBI Taxonomy" id="652676"/>
    <lineage>
        <taxon>unclassified sequences</taxon>
        <taxon>metagenomes</taxon>
        <taxon>ecological metagenomes</taxon>
    </lineage>
</organism>
<sequence>MKIIALFVSIFIGCTALAVTPDNYENLLISWKKHQKLVQNSNYRDLPWRNIGPVVQGGRAVAIRQSLQNDSILYIAYASGGVWKSIDKGITFAPITDKLPSQIVGSFAIDPNNDQILWLGTGENNSSRSSYAGMGVYRSLDAGVSWQYMGLGDTNRIGDIIVDPNDSNRIYVAALGPLYSKGGDRGVFVSQDGGQSWDKVLAGDKVTGFVDLSIAANGDIYASAWQRMRKAWNFEEAGIGSKIYKSSDYGQSWKKLANGLPSGRFVGRMGVATAASDANIIYVVVDNQELLPEAQWDMGGTAVNAKRLKTMSREELLLQDKKHLEKFLRDNNFPPETTAEIIIEKLNNKSMDAQDLVKSLKDANANLFNTDIKGLEVYRSDDAGDSFYKTHDLPLANVVFTYGYYFGKIRVDPNDADTVYTLGVPLIKSTDGGKTWMSLYDPKVHVDYHDLWIDPKNSKHIIAANDGGADESYDGGDNWRKLDYQPVGQFYTIGVDLAEPYNVYGGLQDNGTLKGSSQTKWTDGESWQRLFGGDGMYVNVHEDSTYVGYQFGNYFRIENGKSTSIKPPNFINEKPLRYNWNTPVILSSHNKDIIYYGANKLFRSFDKGETYSAISKDLTQSLKYGDVPYATITSISESPLEFGRIIVGTDDGMVWVTADDGRNWKNVSKKLPKKLWVSRVVASQYDKNELWLTLNNYRNDDIGSYVYHSKNFGKSWQSIVNNLPNEAVNVIKEDPKVKHLVYIGTDKGLYFSVDAGLNWQTLGAGLPTVPVHDLVIHPRENELVVATHGRSVWIADITYLQNYKDYQDKSLFIFESATIKFNPSWNSRLSRWYSTPKPASTFTLWSSDNKTVQINLKDEHEQTIYSNQIQLHKGLNLWSWDNKLNTELALKAEQFNNKDKKQPLNKALTPVSETIRLGYETYIQPGKYTLVVSHEDKHLSAEITVK</sequence>
<reference evidence="3" key="1">
    <citation type="submission" date="2018-06" db="EMBL/GenBank/DDBJ databases">
        <authorList>
            <person name="Zhirakovskaya E."/>
        </authorList>
    </citation>
    <scope>NUCLEOTIDE SEQUENCE</scope>
</reference>
<dbReference type="InterPro" id="IPR015943">
    <property type="entry name" value="WD40/YVTN_repeat-like_dom_sf"/>
</dbReference>
<keyword evidence="3" id="KW-0378">Hydrolase</keyword>
<dbReference type="PANTHER" id="PTHR12106">
    <property type="entry name" value="SORTILIN RELATED"/>
    <property type="match status" value="1"/>
</dbReference>
<dbReference type="GO" id="GO:0016787">
    <property type="term" value="F:hydrolase activity"/>
    <property type="evidence" value="ECO:0007669"/>
    <property type="project" value="UniProtKB-KW"/>
</dbReference>
<dbReference type="Gene3D" id="2.130.10.10">
    <property type="entry name" value="YVTN repeat-like/Quinoprotein amine dehydrogenase"/>
    <property type="match status" value="3"/>
</dbReference>
<dbReference type="PANTHER" id="PTHR12106:SF27">
    <property type="entry name" value="SORTILIN-RELATED RECEPTOR"/>
    <property type="match status" value="1"/>
</dbReference>
<feature type="domain" description="Sortilin N-terminal" evidence="2">
    <location>
        <begin position="599"/>
        <end position="721"/>
    </location>
</feature>
<dbReference type="Pfam" id="PF15902">
    <property type="entry name" value="Sortilin-Vps10"/>
    <property type="match status" value="2"/>
</dbReference>
<dbReference type="InterPro" id="IPR050310">
    <property type="entry name" value="VPS10-sortilin"/>
</dbReference>
<dbReference type="InterPro" id="IPR036278">
    <property type="entry name" value="Sialidase_sf"/>
</dbReference>
<dbReference type="InterPro" id="IPR031778">
    <property type="entry name" value="Sortilin_N"/>
</dbReference>
<keyword evidence="1" id="KW-0677">Repeat</keyword>
<protein>
    <submittedName>
        <fullName evidence="3">Glycosyl hydrolase, BNR repeat</fullName>
    </submittedName>
</protein>
<dbReference type="AlphaFoldDB" id="A0A3B0VCD5"/>
<dbReference type="SUPFAM" id="SSF50939">
    <property type="entry name" value="Sialidases"/>
    <property type="match status" value="1"/>
</dbReference>
<feature type="domain" description="Sortilin N-terminal" evidence="2">
    <location>
        <begin position="136"/>
        <end position="288"/>
    </location>
</feature>
<evidence type="ECO:0000256" key="1">
    <source>
        <dbReference type="ARBA" id="ARBA00022737"/>
    </source>
</evidence>
<accession>A0A3B0VCD5</accession>
<dbReference type="SUPFAM" id="SSF110296">
    <property type="entry name" value="Oligoxyloglucan reducing end-specific cellobiohydrolase"/>
    <property type="match status" value="1"/>
</dbReference>
<name>A0A3B0VCD5_9ZZZZ</name>
<evidence type="ECO:0000313" key="3">
    <source>
        <dbReference type="EMBL" id="VAW35887.1"/>
    </source>
</evidence>
<gene>
    <name evidence="3" type="ORF">MNBD_GAMMA01-720</name>
</gene>
<proteinExistence type="predicted"/>